<protein>
    <submittedName>
        <fullName evidence="1">Uncharacterized protein</fullName>
    </submittedName>
</protein>
<dbReference type="EMBL" id="BMPI01000011">
    <property type="protein sequence ID" value="GGM24455.1"/>
    <property type="molecule type" value="Genomic_DNA"/>
</dbReference>
<reference evidence="1" key="2">
    <citation type="submission" date="2020-09" db="EMBL/GenBank/DDBJ databases">
        <authorList>
            <person name="Sun Q."/>
            <person name="Ohkuma M."/>
        </authorList>
    </citation>
    <scope>NUCLEOTIDE SEQUENCE</scope>
    <source>
        <strain evidence="1">JCM 19831</strain>
    </source>
</reference>
<reference evidence="1" key="1">
    <citation type="journal article" date="2014" name="Int. J. Syst. Evol. Microbiol.">
        <title>Complete genome sequence of Corynebacterium casei LMG S-19264T (=DSM 44701T), isolated from a smear-ripened cheese.</title>
        <authorList>
            <consortium name="US DOE Joint Genome Institute (JGI-PGF)"/>
            <person name="Walter F."/>
            <person name="Albersmeier A."/>
            <person name="Kalinowski J."/>
            <person name="Ruckert C."/>
        </authorList>
    </citation>
    <scope>NUCLEOTIDE SEQUENCE</scope>
    <source>
        <strain evidence="1">JCM 19831</strain>
    </source>
</reference>
<sequence length="315" mass="34843">MGGIGYSLGISGAGDVDAARSAIWDYMQGFAQWCTTSDVYEEVHYYLDDVRPAEDPHRPGDTRMYWWLPDHAGCCVRSMLAWEHWCHLAAAIDWRFIAYRAGQHGVALTGEPPARDDAPNRFVVLRGYLWLIEDGRLTGDNSMLELAELTAEEAAAVETARGRCGCGVCAMLRPEPGVLDALLDDLRGEDRDAAIQAGWYLARMTTTSPAALETMVRVGGGPMRFHYNDFSGPIERAAAALPGAWDQLMALAPGLNPDSQDLALQGLSKLYRDPQRTAGERSAYRAALQRALDDRASDTAFYLLQDLKDEDRVRR</sequence>
<name>A0A917TKM2_9ACTN</name>
<evidence type="ECO:0000313" key="2">
    <source>
        <dbReference type="Proteomes" id="UP000642070"/>
    </source>
</evidence>
<organism evidence="1 2">
    <name type="scientific">Dactylosporangium sucinum</name>
    <dbReference type="NCBI Taxonomy" id="1424081"/>
    <lineage>
        <taxon>Bacteria</taxon>
        <taxon>Bacillati</taxon>
        <taxon>Actinomycetota</taxon>
        <taxon>Actinomycetes</taxon>
        <taxon>Micromonosporales</taxon>
        <taxon>Micromonosporaceae</taxon>
        <taxon>Dactylosporangium</taxon>
    </lineage>
</organism>
<evidence type="ECO:0000313" key="1">
    <source>
        <dbReference type="EMBL" id="GGM24455.1"/>
    </source>
</evidence>
<dbReference type="AlphaFoldDB" id="A0A917TKM2"/>
<accession>A0A917TKM2</accession>
<keyword evidence="2" id="KW-1185">Reference proteome</keyword>
<gene>
    <name evidence="1" type="ORF">GCM10007977_027010</name>
</gene>
<dbReference type="RefSeq" id="WP_190250127.1">
    <property type="nucleotide sequence ID" value="NZ_BMPI01000011.1"/>
</dbReference>
<dbReference type="Proteomes" id="UP000642070">
    <property type="component" value="Unassembled WGS sequence"/>
</dbReference>
<comment type="caution">
    <text evidence="1">The sequence shown here is derived from an EMBL/GenBank/DDBJ whole genome shotgun (WGS) entry which is preliminary data.</text>
</comment>
<proteinExistence type="predicted"/>